<comment type="similarity">
    <text evidence="8">Belongs to the class-III pyridoxal-phosphate-dependent aminotransferase family.</text>
</comment>
<dbReference type="InterPro" id="IPR015421">
    <property type="entry name" value="PyrdxlP-dep_Trfase_major"/>
</dbReference>
<organism evidence="9">
    <name type="scientific">Candidatus Heimdallarchaeum aukensis</name>
    <dbReference type="NCBI Taxonomy" id="2876573"/>
    <lineage>
        <taxon>Archaea</taxon>
        <taxon>Promethearchaeati</taxon>
        <taxon>Candidatus Heimdallarchaeota</taxon>
        <taxon>Candidatus Heimdallarchaeia (ex Rinke et al. 2021) (nom. nud.)</taxon>
        <taxon>Candidatus Heimdallarchaeales</taxon>
        <taxon>Candidatus Heimdallarchaeaceae</taxon>
        <taxon>Candidatus Heimdallarchaeum</taxon>
    </lineage>
</organism>
<dbReference type="InterPro" id="IPR015422">
    <property type="entry name" value="PyrdxlP-dep_Trfase_small"/>
</dbReference>
<evidence type="ECO:0000256" key="6">
    <source>
        <dbReference type="ARBA" id="ARBA00022898"/>
    </source>
</evidence>
<dbReference type="InterPro" id="IPR049704">
    <property type="entry name" value="Aminotrans_3_PPA_site"/>
</dbReference>
<evidence type="ECO:0000256" key="5">
    <source>
        <dbReference type="ARBA" id="ARBA00022679"/>
    </source>
</evidence>
<dbReference type="NCBIfam" id="TIGR01885">
    <property type="entry name" value="Orn_aminotrans"/>
    <property type="match status" value="1"/>
</dbReference>
<dbReference type="Gene3D" id="3.90.1150.10">
    <property type="entry name" value="Aspartate Aminotransferase, domain 1"/>
    <property type="match status" value="1"/>
</dbReference>
<dbReference type="SUPFAM" id="SSF53383">
    <property type="entry name" value="PLP-dependent transferases"/>
    <property type="match status" value="1"/>
</dbReference>
<evidence type="ECO:0000256" key="3">
    <source>
        <dbReference type="ARBA" id="ARBA00012924"/>
    </source>
</evidence>
<evidence type="ECO:0000256" key="4">
    <source>
        <dbReference type="ARBA" id="ARBA00022576"/>
    </source>
</evidence>
<dbReference type="CDD" id="cd00610">
    <property type="entry name" value="OAT_like"/>
    <property type="match status" value="1"/>
</dbReference>
<accession>A0A9Y1BP44</accession>
<name>A0A9Y1BP44_9ARCH</name>
<keyword evidence="5 9" id="KW-0808">Transferase</keyword>
<evidence type="ECO:0000313" key="9">
    <source>
        <dbReference type="EMBL" id="UJG41809.1"/>
    </source>
</evidence>
<dbReference type="EMBL" id="CP084166">
    <property type="protein sequence ID" value="UJG41809.1"/>
    <property type="molecule type" value="Genomic_DNA"/>
</dbReference>
<dbReference type="PANTHER" id="PTHR11986:SF18">
    <property type="entry name" value="ORNITHINE AMINOTRANSFERASE, MITOCHONDRIAL"/>
    <property type="match status" value="1"/>
</dbReference>
<dbReference type="EC" id="2.6.1.13" evidence="3"/>
<dbReference type="Pfam" id="PF00202">
    <property type="entry name" value="Aminotran_3"/>
    <property type="match status" value="1"/>
</dbReference>
<evidence type="ECO:0000256" key="8">
    <source>
        <dbReference type="RuleBase" id="RU003560"/>
    </source>
</evidence>
<dbReference type="GO" id="GO:0042802">
    <property type="term" value="F:identical protein binding"/>
    <property type="evidence" value="ECO:0007669"/>
    <property type="project" value="TreeGrafter"/>
</dbReference>
<dbReference type="PIRSF" id="PIRSF000521">
    <property type="entry name" value="Transaminase_4ab_Lys_Orn"/>
    <property type="match status" value="1"/>
</dbReference>
<evidence type="ECO:0000256" key="2">
    <source>
        <dbReference type="ARBA" id="ARBA00004998"/>
    </source>
</evidence>
<dbReference type="Proteomes" id="UP001201020">
    <property type="component" value="Chromosome"/>
</dbReference>
<evidence type="ECO:0000256" key="1">
    <source>
        <dbReference type="ARBA" id="ARBA00001933"/>
    </source>
</evidence>
<reference evidence="9" key="1">
    <citation type="journal article" date="2022" name="Nat. Microbiol.">
        <title>Unique mobile elements and scalable gene flow at the prokaryote-eukaryote boundary revealed by circularized Asgard archaea genomes.</title>
        <authorList>
            <person name="Wu F."/>
            <person name="Speth D.R."/>
            <person name="Philosof A."/>
            <person name="Cremiere A."/>
            <person name="Narayanan A."/>
            <person name="Barco R.A."/>
            <person name="Connon S.A."/>
            <person name="Amend J.P."/>
            <person name="Antoshechkin I.A."/>
            <person name="Orphan V.J."/>
        </authorList>
    </citation>
    <scope>NUCLEOTIDE SEQUENCE</scope>
    <source>
        <strain evidence="9">PM71</strain>
    </source>
</reference>
<protein>
    <recommendedName>
        <fullName evidence="3">ornithine aminotransferase</fullName>
        <ecNumber evidence="3">2.6.1.13</ecNumber>
    </recommendedName>
    <alternativeName>
        <fullName evidence="7">Ornithine--oxo-acid aminotransferase</fullName>
    </alternativeName>
</protein>
<dbReference type="InterPro" id="IPR010164">
    <property type="entry name" value="Orn_aminotrans"/>
</dbReference>
<dbReference type="GO" id="GO:0004587">
    <property type="term" value="F:ornithine aminotransferase activity"/>
    <property type="evidence" value="ECO:0007669"/>
    <property type="project" value="UniProtKB-EC"/>
</dbReference>
<dbReference type="AlphaFoldDB" id="A0A9Y1BP44"/>
<dbReference type="FunFam" id="3.40.640.10:FF:000011">
    <property type="entry name" value="Ornithine aminotransferase"/>
    <property type="match status" value="1"/>
</dbReference>
<proteinExistence type="inferred from homology"/>
<dbReference type="InterPro" id="IPR005814">
    <property type="entry name" value="Aminotrans_3"/>
</dbReference>
<dbReference type="InterPro" id="IPR050103">
    <property type="entry name" value="Class-III_PLP-dep_AT"/>
</dbReference>
<dbReference type="PROSITE" id="PS00600">
    <property type="entry name" value="AA_TRANSFER_CLASS_3"/>
    <property type="match status" value="1"/>
</dbReference>
<comment type="cofactor">
    <cofactor evidence="1">
        <name>pyridoxal 5'-phosphate</name>
        <dbReference type="ChEBI" id="CHEBI:597326"/>
    </cofactor>
</comment>
<sequence>MANSNSKTKYFLDLDKKYTAHNYKPIPVVIKKAKGIWVWDVDGKKYLDCLSAYSSQNFGHRHPKLVKALKKQLNKVILTSRAFCNDSMGRAAKKLCELTGYDVFLPMNTGAEAVESALKIARKWGYEKKGVEENNAEIIVCENNFHGRTITIVGFSTDPDCYSGFGPKTPGFKIIPYGDIEALKKAITKNTVGFLVEPIQGEAGVIVPPEGYLKEAYELCKENNILFIADEIQTGFCRTGKLFASEYEEVKPDMTLVAKAVGGGVWPVSGVLSSWEIMDVLTPGTHGSTWGGNSAGMAVLEAVCDLVKEEDFSGRARELGKFFMEGLKKIQEKYPDKIKEVRGKGLLVAIELKVKARPYTEALKNNEPVGVLAKETHSYSIRFAPPLTITEKDLEWALEVIDKVFGEI</sequence>
<keyword evidence="6 8" id="KW-0663">Pyridoxal phosphate</keyword>
<dbReference type="Gene3D" id="3.40.640.10">
    <property type="entry name" value="Type I PLP-dependent aspartate aminotransferase-like (Major domain)"/>
    <property type="match status" value="1"/>
</dbReference>
<dbReference type="InterPro" id="IPR015424">
    <property type="entry name" value="PyrdxlP-dep_Trfase"/>
</dbReference>
<keyword evidence="4 9" id="KW-0032">Aminotransferase</keyword>
<dbReference type="GO" id="GO:0030170">
    <property type="term" value="F:pyridoxal phosphate binding"/>
    <property type="evidence" value="ECO:0007669"/>
    <property type="project" value="InterPro"/>
</dbReference>
<gene>
    <name evidence="9" type="primary">rocD</name>
    <name evidence="9" type="ORF">K9W45_04940</name>
</gene>
<dbReference type="PANTHER" id="PTHR11986">
    <property type="entry name" value="AMINOTRANSFERASE CLASS III"/>
    <property type="match status" value="1"/>
</dbReference>
<evidence type="ECO:0000256" key="7">
    <source>
        <dbReference type="ARBA" id="ARBA00030587"/>
    </source>
</evidence>
<comment type="pathway">
    <text evidence="2">Amino-acid biosynthesis; L-proline biosynthesis; L-glutamate 5-semialdehyde from L-ornithine: step 1/1.</text>
</comment>